<accession>A0A9Q0AT78</accession>
<dbReference type="PANTHER" id="PTHR42937:SF1">
    <property type="entry name" value="DIAMINOPROPIONATE AMMONIA-LYASE"/>
    <property type="match status" value="1"/>
</dbReference>
<evidence type="ECO:0000259" key="1">
    <source>
        <dbReference type="Pfam" id="PF00291"/>
    </source>
</evidence>
<dbReference type="NCBIfam" id="NF006058">
    <property type="entry name" value="PRK08206.1"/>
    <property type="match status" value="1"/>
</dbReference>
<proteinExistence type="predicted"/>
<dbReference type="InterPro" id="IPR036052">
    <property type="entry name" value="TrpB-like_PALP_sf"/>
</dbReference>
<evidence type="ECO:0000313" key="3">
    <source>
        <dbReference type="Proteomes" id="UP000829685"/>
    </source>
</evidence>
<sequence>MSSSRRPVYVNKKLVDTGAPLVESRAAEFFHRRLSGYAPTPLVSLPDVAKQLKLKGLYVKDESSRLGLPSFKVLGASWATFHTIARTLGLPLDIEIQDLAIEAAKASLKLFAATDGNHGRAVAFMAKVLSLPACIYVPSTLSEHTKNAISGEGVSVIVGPGDYDSVVQDAFEASRATAGGIFIQDTSFPLYEDIPARIVEGYSTMFREIDEQLTNRAADCDFIFTPVGVGSLAHGVVQHYKSQARQKPTKVVTVEPDTAACLYKSLSAENCSKIKTSYTIMTGLDCGTVSQTAWPDLRSHVDASCTVSDYEVHHALQELEKHGISAGPCGASGFAALRLLAEGLRHTTGIQEDSVVVLLNTEGPRPYDIPYDVTSDDPVVLTRMLAQIESTNPTLSISKRTRETCIADYIEAWLQHRGFESHRSEYTRKVDPGRNRGLYD</sequence>
<dbReference type="PANTHER" id="PTHR42937">
    <property type="match status" value="1"/>
</dbReference>
<protein>
    <recommendedName>
        <fullName evidence="1">Tryptophan synthase beta chain-like PALP domain-containing protein</fullName>
    </recommendedName>
</protein>
<reference evidence="2" key="1">
    <citation type="submission" date="2021-03" db="EMBL/GenBank/DDBJ databases">
        <title>Revisited historic fungal species revealed as producer of novel bioactive compounds through whole genome sequencing and comparative genomics.</title>
        <authorList>
            <person name="Vignolle G.A."/>
            <person name="Hochenegger N."/>
            <person name="Mach R.L."/>
            <person name="Mach-Aigner A.R."/>
            <person name="Javad Rahimi M."/>
            <person name="Salim K.A."/>
            <person name="Chan C.M."/>
            <person name="Lim L.B.L."/>
            <person name="Cai F."/>
            <person name="Druzhinina I.S."/>
            <person name="U'Ren J.M."/>
            <person name="Derntl C."/>
        </authorList>
    </citation>
    <scope>NUCLEOTIDE SEQUENCE</scope>
    <source>
        <strain evidence="2">TUCIM 5799</strain>
    </source>
</reference>
<dbReference type="EMBL" id="JAFIMR010000006">
    <property type="protein sequence ID" value="KAI1877626.1"/>
    <property type="molecule type" value="Genomic_DNA"/>
</dbReference>
<name>A0A9Q0AT78_9PEZI</name>
<dbReference type="AlphaFoldDB" id="A0A9Q0AT78"/>
<comment type="caution">
    <text evidence="2">The sequence shown here is derived from an EMBL/GenBank/DDBJ whole genome shotgun (WGS) entry which is preliminary data.</text>
</comment>
<dbReference type="SUPFAM" id="SSF53686">
    <property type="entry name" value="Tryptophan synthase beta subunit-like PLP-dependent enzymes"/>
    <property type="match status" value="1"/>
</dbReference>
<dbReference type="InterPro" id="IPR001926">
    <property type="entry name" value="TrpB-like_PALP"/>
</dbReference>
<evidence type="ECO:0000313" key="2">
    <source>
        <dbReference type="EMBL" id="KAI1877626.1"/>
    </source>
</evidence>
<feature type="domain" description="Tryptophan synthase beta chain-like PALP" evidence="1">
    <location>
        <begin position="36"/>
        <end position="360"/>
    </location>
</feature>
<organism evidence="2 3">
    <name type="scientific">Neoarthrinium moseri</name>
    <dbReference type="NCBI Taxonomy" id="1658444"/>
    <lineage>
        <taxon>Eukaryota</taxon>
        <taxon>Fungi</taxon>
        <taxon>Dikarya</taxon>
        <taxon>Ascomycota</taxon>
        <taxon>Pezizomycotina</taxon>
        <taxon>Sordariomycetes</taxon>
        <taxon>Xylariomycetidae</taxon>
        <taxon>Amphisphaeriales</taxon>
        <taxon>Apiosporaceae</taxon>
        <taxon>Neoarthrinium</taxon>
    </lineage>
</organism>
<dbReference type="Proteomes" id="UP000829685">
    <property type="component" value="Unassembled WGS sequence"/>
</dbReference>
<keyword evidence="3" id="KW-1185">Reference proteome</keyword>
<dbReference type="Pfam" id="PF00291">
    <property type="entry name" value="PALP"/>
    <property type="match status" value="1"/>
</dbReference>
<dbReference type="Gene3D" id="3.40.50.1100">
    <property type="match status" value="2"/>
</dbReference>
<gene>
    <name evidence="2" type="ORF">JX265_003634</name>
</gene>